<dbReference type="Gene3D" id="3.40.50.620">
    <property type="entry name" value="HUPs"/>
    <property type="match status" value="1"/>
</dbReference>
<dbReference type="PANTHER" id="PTHR43033">
    <property type="entry name" value="TRNA(ILE)-LYSIDINE SYNTHASE-RELATED"/>
    <property type="match status" value="1"/>
</dbReference>
<dbReference type="EMBL" id="JAOXHJ010000001">
    <property type="protein sequence ID" value="MCV3753796.1"/>
    <property type="molecule type" value="Genomic_DNA"/>
</dbReference>
<evidence type="ECO:0000256" key="1">
    <source>
        <dbReference type="ARBA" id="ARBA00022598"/>
    </source>
</evidence>
<comment type="function">
    <text evidence="6">Ligates lysine onto the cytidine present at position 34 of the AUA codon-specific tRNA(Ile) that contains the anticodon CAU, in an ATP-dependent manner. Cytidine is converted to lysidine, thus changing the amino acid specificity of the tRNA from methionine to isoleucine.</text>
</comment>
<dbReference type="NCBIfam" id="TIGR02432">
    <property type="entry name" value="lysidine_TilS_N"/>
    <property type="match status" value="1"/>
</dbReference>
<dbReference type="CDD" id="cd01992">
    <property type="entry name" value="TilS_N"/>
    <property type="match status" value="1"/>
</dbReference>
<comment type="catalytic activity">
    <reaction evidence="5 6">
        <text>cytidine(34) in tRNA(Ile2) + L-lysine + ATP = lysidine(34) in tRNA(Ile2) + AMP + diphosphate + H(+)</text>
        <dbReference type="Rhea" id="RHEA:43744"/>
        <dbReference type="Rhea" id="RHEA-COMP:10625"/>
        <dbReference type="Rhea" id="RHEA-COMP:10670"/>
        <dbReference type="ChEBI" id="CHEBI:15378"/>
        <dbReference type="ChEBI" id="CHEBI:30616"/>
        <dbReference type="ChEBI" id="CHEBI:32551"/>
        <dbReference type="ChEBI" id="CHEBI:33019"/>
        <dbReference type="ChEBI" id="CHEBI:82748"/>
        <dbReference type="ChEBI" id="CHEBI:83665"/>
        <dbReference type="ChEBI" id="CHEBI:456215"/>
        <dbReference type="EC" id="6.3.4.19"/>
    </reaction>
</comment>
<dbReference type="InterPro" id="IPR012795">
    <property type="entry name" value="tRNA_Ile_lys_synt_N"/>
</dbReference>
<dbReference type="PANTHER" id="PTHR43033:SF1">
    <property type="entry name" value="TRNA(ILE)-LYSIDINE SYNTHASE-RELATED"/>
    <property type="match status" value="1"/>
</dbReference>
<evidence type="ECO:0000256" key="3">
    <source>
        <dbReference type="ARBA" id="ARBA00022741"/>
    </source>
</evidence>
<dbReference type="EC" id="6.3.4.19" evidence="6"/>
<evidence type="ECO:0000256" key="6">
    <source>
        <dbReference type="HAMAP-Rule" id="MF_01161"/>
    </source>
</evidence>
<comment type="caution">
    <text evidence="8">The sequence shown here is derived from an EMBL/GenBank/DDBJ whole genome shotgun (WGS) entry which is preliminary data.</text>
</comment>
<organism evidence="8 9">
    <name type="scientific">Ureaplasma zalophigenitalium</name>
    <dbReference type="NCBI Taxonomy" id="907723"/>
    <lineage>
        <taxon>Bacteria</taxon>
        <taxon>Bacillati</taxon>
        <taxon>Mycoplasmatota</taxon>
        <taxon>Mycoplasmoidales</taxon>
        <taxon>Mycoplasmoidaceae</taxon>
        <taxon>Ureaplasma</taxon>
    </lineage>
</organism>
<keyword evidence="2 6" id="KW-0819">tRNA processing</keyword>
<evidence type="ECO:0000313" key="9">
    <source>
        <dbReference type="Proteomes" id="UP001207252"/>
    </source>
</evidence>
<protein>
    <recommendedName>
        <fullName evidence="6">tRNA(Ile)-lysidine synthase</fullName>
        <ecNumber evidence="6">6.3.4.19</ecNumber>
    </recommendedName>
    <alternativeName>
        <fullName evidence="6">tRNA(Ile)-2-lysyl-cytidine synthase</fullName>
    </alternativeName>
    <alternativeName>
        <fullName evidence="6">tRNA(Ile)-lysidine synthetase</fullName>
    </alternativeName>
</protein>
<dbReference type="InterPro" id="IPR011063">
    <property type="entry name" value="TilS/TtcA_N"/>
</dbReference>
<comment type="similarity">
    <text evidence="6">Belongs to the tRNA(Ile)-lysidine synthase family.</text>
</comment>
<comment type="subcellular location">
    <subcellularLocation>
        <location evidence="6">Cytoplasm</location>
    </subcellularLocation>
</comment>
<keyword evidence="3 6" id="KW-0547">Nucleotide-binding</keyword>
<keyword evidence="1 6" id="KW-0436">Ligase</keyword>
<evidence type="ECO:0000256" key="5">
    <source>
        <dbReference type="ARBA" id="ARBA00048539"/>
    </source>
</evidence>
<dbReference type="Pfam" id="PF01171">
    <property type="entry name" value="ATP_bind_3"/>
    <property type="match status" value="1"/>
</dbReference>
<keyword evidence="4 6" id="KW-0067">ATP-binding</keyword>
<dbReference type="Proteomes" id="UP001207252">
    <property type="component" value="Unassembled WGS sequence"/>
</dbReference>
<keyword evidence="6" id="KW-0963">Cytoplasm</keyword>
<dbReference type="GO" id="GO:0032267">
    <property type="term" value="F:tRNA(Ile)-lysidine synthase activity"/>
    <property type="evidence" value="ECO:0007669"/>
    <property type="project" value="UniProtKB-EC"/>
</dbReference>
<evidence type="ECO:0000259" key="7">
    <source>
        <dbReference type="Pfam" id="PF01171"/>
    </source>
</evidence>
<dbReference type="InterPro" id="IPR014729">
    <property type="entry name" value="Rossmann-like_a/b/a_fold"/>
</dbReference>
<dbReference type="RefSeq" id="WP_263817599.1">
    <property type="nucleotide sequence ID" value="NZ_JAOXHJ010000001.1"/>
</dbReference>
<dbReference type="SUPFAM" id="SSF52402">
    <property type="entry name" value="Adenine nucleotide alpha hydrolases-like"/>
    <property type="match status" value="1"/>
</dbReference>
<reference evidence="8 9" key="1">
    <citation type="journal article" date="2020" name="Int. J. Syst. Evol. Microbiol.">
        <title>Ureaplasma miroungigenitalium sp. nov. isolated from northern elephant seals (Mirounga angustirostris) and Ureaplasma zalophigenitalium sp. nov. isolated from California sea lions (Zalophus californianus).</title>
        <authorList>
            <person name="Volokhov D.V."/>
            <person name="Gulland F.M."/>
            <person name="Gao Y."/>
            <person name="Chizhikov V.E."/>
        </authorList>
    </citation>
    <scope>NUCLEOTIDE SEQUENCE [LARGE SCALE GENOMIC DNA]</scope>
    <source>
        <strain evidence="8 9">CSL7644-GEN</strain>
    </source>
</reference>
<gene>
    <name evidence="6 8" type="primary">tilS</name>
    <name evidence="8" type="ORF">OF365_00120</name>
</gene>
<sequence length="415" mass="50062">MKKLWARIISLFKPKNYIAAVSGGPDSMAMLDMYRKQIKVVCHVNYHIRENSDYDMQVVQEYCRKYNIEYYVLHVDNNVLEKFSHINNFQAKARAIRYAFFAEIAREKNIDTVIVAHNQDDFLETAYMQKQRESKALFYGIRERVMINNVLIYRPVLKLRKSTLLRYCEEHDIKYAIDETNFKDIYERNQVRKTIATWDHGKIFNFQKEINKYNKEHEVQSIVIDTTYQDWTKKQFDYDFFKQLSDTQQFFLLFYFLNDNKISNVSENKINGIMAFLNKKDIANKQYRLKEDQFLIINKQNNLQVIIDPKISNDIDEAFIDQDESQIQKIYQNKYQEFKDKHFPLGFYVNLTDNEKYQLIREWLIDITNNNPTDYDIFPLKIFIDQKPAPNVKYKVNEELFIFINEYGFFKITKN</sequence>
<comment type="domain">
    <text evidence="6">The N-terminal region contains the highly conserved SGGXDS motif, predicted to be a P-loop motif involved in ATP binding.</text>
</comment>
<accession>A0ABT3BNK1</accession>
<evidence type="ECO:0000256" key="2">
    <source>
        <dbReference type="ARBA" id="ARBA00022694"/>
    </source>
</evidence>
<keyword evidence="9" id="KW-1185">Reference proteome</keyword>
<name>A0ABT3BNK1_9BACT</name>
<dbReference type="HAMAP" id="MF_01161">
    <property type="entry name" value="tRNA_Ile_lys_synt"/>
    <property type="match status" value="1"/>
</dbReference>
<evidence type="ECO:0000256" key="4">
    <source>
        <dbReference type="ARBA" id="ARBA00022840"/>
    </source>
</evidence>
<proteinExistence type="inferred from homology"/>
<feature type="domain" description="tRNA(Ile)-lysidine/2-thiocytidine synthase N-terminal" evidence="7">
    <location>
        <begin position="17"/>
        <end position="193"/>
    </location>
</feature>
<evidence type="ECO:0000313" key="8">
    <source>
        <dbReference type="EMBL" id="MCV3753796.1"/>
    </source>
</evidence>
<feature type="binding site" evidence="6">
    <location>
        <begin position="22"/>
        <end position="27"/>
    </location>
    <ligand>
        <name>ATP</name>
        <dbReference type="ChEBI" id="CHEBI:30616"/>
    </ligand>
</feature>
<dbReference type="InterPro" id="IPR012094">
    <property type="entry name" value="tRNA_Ile_lys_synt"/>
</dbReference>